<dbReference type="InterPro" id="IPR000064">
    <property type="entry name" value="NLP_P60_dom"/>
</dbReference>
<dbReference type="Pfam" id="PF00877">
    <property type="entry name" value="NLPC_P60"/>
    <property type="match status" value="1"/>
</dbReference>
<organism evidence="7 8">
    <name type="scientific">Priestia koreensis</name>
    <dbReference type="NCBI Taxonomy" id="284581"/>
    <lineage>
        <taxon>Bacteria</taxon>
        <taxon>Bacillati</taxon>
        <taxon>Bacillota</taxon>
        <taxon>Bacilli</taxon>
        <taxon>Bacillales</taxon>
        <taxon>Bacillaceae</taxon>
        <taxon>Priestia</taxon>
    </lineage>
</organism>
<feature type="domain" description="NlpC/P60" evidence="6">
    <location>
        <begin position="269"/>
        <end position="388"/>
    </location>
</feature>
<evidence type="ECO:0000259" key="6">
    <source>
        <dbReference type="PROSITE" id="PS51935"/>
    </source>
</evidence>
<dbReference type="AlphaFoldDB" id="A0A0M0KXG5"/>
<sequence length="388" mass="40439">MKKLIYSIALGSTLTIVPTISHAALGDTTLKYGMKSQDVKQLQQSLKNKGYFSAGTTTYFGSITKDALMKFQRANHLSADGIAGKNTYRALLSGATVSSSTKVSSTGLLKQGSRGAAVQQVQQLLKSKGYFKANTTTYFGPITRDAVMNFQRANHLSVDGVVGSATLKALNGGGASASTVSSSTSSSATLKLGMSGSSVTSLQSKLKSKGYLKVSPTGYYGSLTKNAVMALQRAHGLSVDGVAGPATMRALGSASSVSSTSSVKGITSQDKATQIISIGKQYMGVPYVWGGSSPSGFDCSGFINYVFAKAGVSVPRTAATIYSAGQSVSSPSVGDLVFFETYKPGPSHVGIYLGNGQFLNASSSRGVTITDMNTSYWQSRYLGAKSYY</sequence>
<dbReference type="PATRIC" id="fig|284581.3.peg.1183"/>
<evidence type="ECO:0000256" key="3">
    <source>
        <dbReference type="ARBA" id="ARBA00022801"/>
    </source>
</evidence>
<dbReference type="GO" id="GO:0008234">
    <property type="term" value="F:cysteine-type peptidase activity"/>
    <property type="evidence" value="ECO:0007669"/>
    <property type="project" value="UniProtKB-KW"/>
</dbReference>
<name>A0A0M0KXG5_9BACI</name>
<dbReference type="Proteomes" id="UP000037558">
    <property type="component" value="Unassembled WGS sequence"/>
</dbReference>
<dbReference type="PROSITE" id="PS51935">
    <property type="entry name" value="NLPC_P60"/>
    <property type="match status" value="1"/>
</dbReference>
<feature type="signal peptide" evidence="5">
    <location>
        <begin position="1"/>
        <end position="23"/>
    </location>
</feature>
<dbReference type="InterPro" id="IPR036366">
    <property type="entry name" value="PGBDSf"/>
</dbReference>
<dbReference type="Gene3D" id="1.10.101.10">
    <property type="entry name" value="PGBD-like superfamily/PGBD"/>
    <property type="match status" value="3"/>
</dbReference>
<keyword evidence="2" id="KW-0645">Protease</keyword>
<comment type="similarity">
    <text evidence="1">Belongs to the peptidase C40 family.</text>
</comment>
<evidence type="ECO:0000313" key="8">
    <source>
        <dbReference type="Proteomes" id="UP000037558"/>
    </source>
</evidence>
<dbReference type="PANTHER" id="PTHR47053:SF1">
    <property type="entry name" value="MUREIN DD-ENDOPEPTIDASE MEPH-RELATED"/>
    <property type="match status" value="1"/>
</dbReference>
<dbReference type="InterPro" id="IPR036365">
    <property type="entry name" value="PGBD-like_sf"/>
</dbReference>
<feature type="chain" id="PRO_5005602986" evidence="5">
    <location>
        <begin position="24"/>
        <end position="388"/>
    </location>
</feature>
<evidence type="ECO:0000256" key="1">
    <source>
        <dbReference type="ARBA" id="ARBA00007074"/>
    </source>
</evidence>
<accession>A0A0M0KXG5</accession>
<evidence type="ECO:0000256" key="4">
    <source>
        <dbReference type="ARBA" id="ARBA00022807"/>
    </source>
</evidence>
<keyword evidence="4" id="KW-0788">Thiol protease</keyword>
<keyword evidence="3" id="KW-0378">Hydrolase</keyword>
<dbReference type="SUPFAM" id="SSF54001">
    <property type="entry name" value="Cysteine proteinases"/>
    <property type="match status" value="1"/>
</dbReference>
<keyword evidence="5" id="KW-0732">Signal</keyword>
<dbReference type="RefSeq" id="WP_053402414.1">
    <property type="nucleotide sequence ID" value="NZ_LILC01000021.1"/>
</dbReference>
<dbReference type="GO" id="GO:0006508">
    <property type="term" value="P:proteolysis"/>
    <property type="evidence" value="ECO:0007669"/>
    <property type="project" value="UniProtKB-KW"/>
</dbReference>
<reference evidence="8" key="1">
    <citation type="submission" date="2015-08" db="EMBL/GenBank/DDBJ databases">
        <title>Fjat-14210 dsm16467.</title>
        <authorList>
            <person name="Liu B."/>
            <person name="Wang J."/>
            <person name="Zhu Y."/>
            <person name="Liu G."/>
            <person name="Chen Q."/>
            <person name="Chen Z."/>
            <person name="Lan J."/>
            <person name="Che J."/>
            <person name="Ge C."/>
            <person name="Shi H."/>
            <person name="Pan Z."/>
            <person name="Liu X."/>
        </authorList>
    </citation>
    <scope>NUCLEOTIDE SEQUENCE [LARGE SCALE GENOMIC DNA]</scope>
    <source>
        <strain evidence="8">DSM 16467</strain>
    </source>
</reference>
<evidence type="ECO:0000313" key="7">
    <source>
        <dbReference type="EMBL" id="KOO43499.1"/>
    </source>
</evidence>
<dbReference type="STRING" id="284581.AMD01_15885"/>
<gene>
    <name evidence="7" type="ORF">AMD01_15885</name>
</gene>
<evidence type="ECO:0000256" key="2">
    <source>
        <dbReference type="ARBA" id="ARBA00022670"/>
    </source>
</evidence>
<dbReference type="OrthoDB" id="9813368at2"/>
<comment type="caution">
    <text evidence="7">The sequence shown here is derived from an EMBL/GenBank/DDBJ whole genome shotgun (WGS) entry which is preliminary data.</text>
</comment>
<protein>
    <submittedName>
        <fullName evidence="7">Peptidase</fullName>
    </submittedName>
</protein>
<dbReference type="Gene3D" id="3.90.1720.10">
    <property type="entry name" value="endopeptidase domain like (from Nostoc punctiforme)"/>
    <property type="match status" value="1"/>
</dbReference>
<dbReference type="InterPro" id="IPR038765">
    <property type="entry name" value="Papain-like_cys_pep_sf"/>
</dbReference>
<dbReference type="InterPro" id="IPR051202">
    <property type="entry name" value="Peptidase_C40"/>
</dbReference>
<dbReference type="Pfam" id="PF01471">
    <property type="entry name" value="PG_binding_1"/>
    <property type="match status" value="3"/>
</dbReference>
<evidence type="ECO:0000256" key="5">
    <source>
        <dbReference type="SAM" id="SignalP"/>
    </source>
</evidence>
<dbReference type="InterPro" id="IPR002477">
    <property type="entry name" value="Peptidoglycan-bd-like"/>
</dbReference>
<dbReference type="SUPFAM" id="SSF47090">
    <property type="entry name" value="PGBD-like"/>
    <property type="match status" value="3"/>
</dbReference>
<proteinExistence type="inferred from homology"/>
<keyword evidence="8" id="KW-1185">Reference proteome</keyword>
<dbReference type="PANTHER" id="PTHR47053">
    <property type="entry name" value="MUREIN DD-ENDOPEPTIDASE MEPH-RELATED"/>
    <property type="match status" value="1"/>
</dbReference>
<dbReference type="EMBL" id="LILC01000021">
    <property type="protein sequence ID" value="KOO43499.1"/>
    <property type="molecule type" value="Genomic_DNA"/>
</dbReference>